<dbReference type="PANTHER" id="PTHR45527:SF1">
    <property type="entry name" value="FATTY ACID SYNTHASE"/>
    <property type="match status" value="1"/>
</dbReference>
<dbReference type="CDD" id="cd19544">
    <property type="entry name" value="E-C_NRPS"/>
    <property type="match status" value="1"/>
</dbReference>
<dbReference type="InterPro" id="IPR045851">
    <property type="entry name" value="AMP-bd_C_sf"/>
</dbReference>
<dbReference type="EMBL" id="CP012672">
    <property type="protein sequence ID" value="AUX33132.1"/>
    <property type="molecule type" value="Genomic_DNA"/>
</dbReference>
<dbReference type="FunFam" id="1.10.1200.10:FF:000005">
    <property type="entry name" value="Nonribosomal peptide synthetase 1"/>
    <property type="match status" value="3"/>
</dbReference>
<dbReference type="PROSITE" id="PS00455">
    <property type="entry name" value="AMP_BINDING"/>
    <property type="match status" value="3"/>
</dbReference>
<dbReference type="Pfam" id="PF00550">
    <property type="entry name" value="PP-binding"/>
    <property type="match status" value="3"/>
</dbReference>
<dbReference type="Pfam" id="PF13193">
    <property type="entry name" value="AMP-binding_C"/>
    <property type="match status" value="3"/>
</dbReference>
<dbReference type="FunFam" id="3.40.50.980:FF:000001">
    <property type="entry name" value="Non-ribosomal peptide synthetase"/>
    <property type="match status" value="3"/>
</dbReference>
<dbReference type="InterPro" id="IPR000873">
    <property type="entry name" value="AMP-dep_synth/lig_dom"/>
</dbReference>
<dbReference type="InterPro" id="IPR029058">
    <property type="entry name" value="AB_hydrolase_fold"/>
</dbReference>
<name>A0A4V0NGG9_SORCE</name>
<dbReference type="FunFam" id="3.40.50.980:FF:000002">
    <property type="entry name" value="Enterobactin synthetase component F"/>
    <property type="match status" value="1"/>
</dbReference>
<evidence type="ECO:0000256" key="3">
    <source>
        <dbReference type="ARBA" id="ARBA00022450"/>
    </source>
</evidence>
<dbReference type="SUPFAM" id="SSF47336">
    <property type="entry name" value="ACP-like"/>
    <property type="match status" value="3"/>
</dbReference>
<evidence type="ECO:0000256" key="2">
    <source>
        <dbReference type="ARBA" id="ARBA00006432"/>
    </source>
</evidence>
<dbReference type="Gene3D" id="3.40.50.980">
    <property type="match status" value="6"/>
</dbReference>
<dbReference type="Gene3D" id="3.30.300.30">
    <property type="match status" value="3"/>
</dbReference>
<dbReference type="GO" id="GO:0005737">
    <property type="term" value="C:cytoplasm"/>
    <property type="evidence" value="ECO:0007669"/>
    <property type="project" value="TreeGrafter"/>
</dbReference>
<dbReference type="SMART" id="SM00823">
    <property type="entry name" value="PKS_PP"/>
    <property type="match status" value="3"/>
</dbReference>
<dbReference type="InterPro" id="IPR010071">
    <property type="entry name" value="AA_adenyl_dom"/>
</dbReference>
<evidence type="ECO:0000313" key="7">
    <source>
        <dbReference type="Proteomes" id="UP000295497"/>
    </source>
</evidence>
<dbReference type="NCBIfam" id="TIGR01733">
    <property type="entry name" value="AA-adenyl-dom"/>
    <property type="match status" value="3"/>
</dbReference>
<keyword evidence="3" id="KW-0596">Phosphopantetheine</keyword>
<dbReference type="Proteomes" id="UP000295497">
    <property type="component" value="Chromosome"/>
</dbReference>
<dbReference type="PANTHER" id="PTHR45527">
    <property type="entry name" value="NONRIBOSOMAL PEPTIDE SYNTHETASE"/>
    <property type="match status" value="1"/>
</dbReference>
<organism evidence="6 7">
    <name type="scientific">Sorangium cellulosum</name>
    <name type="common">Polyangium cellulosum</name>
    <dbReference type="NCBI Taxonomy" id="56"/>
    <lineage>
        <taxon>Bacteria</taxon>
        <taxon>Pseudomonadati</taxon>
        <taxon>Myxococcota</taxon>
        <taxon>Polyangia</taxon>
        <taxon>Polyangiales</taxon>
        <taxon>Polyangiaceae</taxon>
        <taxon>Sorangium</taxon>
    </lineage>
</organism>
<dbReference type="InterPro" id="IPR020845">
    <property type="entry name" value="AMP-binding_CS"/>
</dbReference>
<reference evidence="6 7" key="1">
    <citation type="submission" date="2015-09" db="EMBL/GenBank/DDBJ databases">
        <title>Sorangium comparison.</title>
        <authorList>
            <person name="Zaburannyi N."/>
            <person name="Bunk B."/>
            <person name="Overmann J."/>
            <person name="Mueller R."/>
        </authorList>
    </citation>
    <scope>NUCLEOTIDE SEQUENCE [LARGE SCALE GENOMIC DNA]</scope>
    <source>
        <strain evidence="6 7">So ce836</strain>
    </source>
</reference>
<proteinExistence type="inferred from homology"/>
<dbReference type="GO" id="GO:0044550">
    <property type="term" value="P:secondary metabolite biosynthetic process"/>
    <property type="evidence" value="ECO:0007669"/>
    <property type="project" value="UniProtKB-ARBA"/>
</dbReference>
<dbReference type="InterPro" id="IPR025110">
    <property type="entry name" value="AMP-bd_C"/>
</dbReference>
<evidence type="ECO:0000259" key="5">
    <source>
        <dbReference type="PROSITE" id="PS50075"/>
    </source>
</evidence>
<dbReference type="Gene3D" id="3.30.559.30">
    <property type="entry name" value="Nonribosomal peptide synthetase, condensation domain"/>
    <property type="match status" value="3"/>
</dbReference>
<dbReference type="InterPro" id="IPR036736">
    <property type="entry name" value="ACP-like_sf"/>
</dbReference>
<keyword evidence="4" id="KW-0597">Phosphoprotein</keyword>
<dbReference type="Gene3D" id="2.30.38.10">
    <property type="entry name" value="Luciferase, Domain 3"/>
    <property type="match status" value="3"/>
</dbReference>
<feature type="domain" description="Carrier" evidence="5">
    <location>
        <begin position="974"/>
        <end position="1048"/>
    </location>
</feature>
<evidence type="ECO:0000313" key="6">
    <source>
        <dbReference type="EMBL" id="AUX33132.1"/>
    </source>
</evidence>
<dbReference type="Pfam" id="PF00501">
    <property type="entry name" value="AMP-binding"/>
    <property type="match status" value="3"/>
</dbReference>
<dbReference type="FunFam" id="3.40.50.12780:FF:000012">
    <property type="entry name" value="Non-ribosomal peptide synthetase"/>
    <property type="match status" value="3"/>
</dbReference>
<dbReference type="Gene3D" id="3.30.559.10">
    <property type="entry name" value="Chloramphenicol acetyltransferase-like domain"/>
    <property type="match status" value="3"/>
</dbReference>
<dbReference type="Gene3D" id="3.40.50.1820">
    <property type="entry name" value="alpha/beta hydrolase"/>
    <property type="match status" value="1"/>
</dbReference>
<dbReference type="GO" id="GO:0031177">
    <property type="term" value="F:phosphopantetheine binding"/>
    <property type="evidence" value="ECO:0007669"/>
    <property type="project" value="InterPro"/>
</dbReference>
<dbReference type="Gene3D" id="1.10.1200.10">
    <property type="entry name" value="ACP-like"/>
    <property type="match status" value="2"/>
</dbReference>
<dbReference type="RefSeq" id="WP_237245612.1">
    <property type="nucleotide sequence ID" value="NZ_CP012672.1"/>
</dbReference>
<dbReference type="PROSITE" id="PS00012">
    <property type="entry name" value="PHOSPHOPANTETHEINE"/>
    <property type="match status" value="3"/>
</dbReference>
<dbReference type="CDD" id="cd17646">
    <property type="entry name" value="A_NRPS_AB3403-like"/>
    <property type="match status" value="1"/>
</dbReference>
<sequence>MTTRHDLTSVQQAIWLDQMLAPGVPSYNIGMVFRIDGDLDEARFEAAFGHVVQSHDALRLVIGEEAGVPFQRVVPRVGGIVPVLDLTGHDDAEARAWAHIQRAASTPFELYGRPLWEAQLVRIRPDCRYFRLHFHHLVSDGTHFAIVVRAIAEAYERCSRGAPVGAPAPSYLEFAEKDRLYLASPRYEADRQFWTERFATLPPPLLSPRAIEAMASGRDAWVSDRVMRRIEGDELARLRAYLAASGSTLQHFLLAVVAAYFARTHGVEEVVIGVSVHNRGTARDRCTAGMFSSMIPLGIQVDRGKSIAELMQDIAAELRRCYRHQRFPIQDLNRSLRLDQLGRRQLFDVTLSLDIYPEAAPIGAARWAVVDKMYSGFAQVPLAVCINEYPGTDRAIIELDYSRAAFERGEIERIQRRLSCVMNAVLEGGAGRPIGALPLIDEDERRQVVVGWNETGTAYPTGLRVHELFEAQVARTPATVAVDDGARRLSYAELNARANQLAHALRRQGVGPDVPVGLCLERSVEMVIGLLAVLKAGGCYVPLDPDQPKVRLREMIADSAPCVVLVDEVGDRTLVEVEGIGARRVALSMQAWGFSHEPCDETPAEGHERDLAYVIYTSGSTGTPKGVMNEHRGVVNRLLWMQQAYGLGERDVVLQKTPFGFDVSVWELFWPLMAGAQLVMARPHGHKDPEYLATLIERARVTTLHFVPSMLQAFLAEDVAERCTSLVRVFCSGEALPAPLVRRFHDRLPGIELHNLYGPTEAAVDVTAWQCRPGETSDSIPIGRPIANTQLYILDERRQPVPVGATGELYIGGVQVARGYLNQPALTSARFVDDPFTAGGRLYRTGDLGRWRSDGAIEYLGRNDLQVKIRGVRVELGEIEVRLAEVKGLREVAVTAREDEPGDLRLVAYYTADGEQAPDAEALRAHAAQRLPAAAVPAAYVRLAAMPVTTNGKLDRKALPAPDAAAFAHRVYAPPQGATEQTLAGIWAELLGIERVGRHDNFFALGGHSLIAIRLIERMRSAHMHADVRVVFSAPTLAALASQVGADSDEVAVPPNLIPPDADRITPEMLPLVSLSQASIDAIVAAVDGGAAGVQDIYALAPLQEGILFHHLVRSPDDADPYVMSGVFGFASRARLDRFLQALQQVIDRHDILRTAIAWQGVVEQPVQVVHRRATLEVEVVALDPDAGDIVAQLEAGHDARIDVTRPPLFRGRVAADPTRGRWLLHLLFHHLVLDHTTLETVLAEARAIEDGQRDLPAPAPFRDFVAQARSRVSASEHEAFFREMLGDVDAPTAPFGLLDVHGDGSGIAEASRILPAELARAVRDRARALGVSTASLFHLAWALVLARTTDRRDVVFGTVLVGRTQGGARADRALGVFINTLPIRIDVDARGVADTARGTHARIVELLRHEHAPLALAQRASAIPSQAPLFTSLLNYRFSADDSDAPSLSHVLGSEIELLASRERTNYPLGLTIDDLGQALVLTAKAPREVGPERICDFVQTALHVLVDALATEPARPVCELDVLPASERERVLASWSDTAIEVPRGASVHGLFEAQVARTPRAIAVVHGDIEVTFAELDARANCVAQALRAHGVGPDRRVAIVLERGVDMIVAVLGILKAGGAYVPLDPSWPPERLAQVLVDAGPVCVISQAALRASLPSAPPVILLAAGGANIALARGMADARLEETVSDAPGASSDPARQLAYVIYTSGSTGRPKGVMVEHGSVVNLWAALERAIHAHHPRCRRVSLNAPLAFDSSVKQWVQLLSGRTLVVVPADVRADGAALRDFVAAHEIDVLDCTPSQLALTLDEHGAPRCAVTLVGGEAISPAQWHALVEQGQTTFYNVYGPTECTVDATVARISGSSPHIGRPITNVRVYVVDASFRPSPVGVVGEIVIGGAGVGRGYLGEPGLTAERFVDDPFVSGGRVYRTGDLGRWRADGTIEYVGRNDFQVKLRGYRIELGEIEARLGEVRGVEEVVVVARREGGDAGDARLVAYYTGEGNLGDALRAHASRSLPSYMVPTAYVALEALPLTAHGKLDRGALPAPEASEAKPGEAPRNQIEEILAGLWSELLGRERVSRSDHFFELGGHSLLAMQLVSRVRRLLGVELALSELFSHPELHRLAARVRVAERTELPEIAAGERRGPEPVSLTQQRLWFLTRLEGASAAYHIRGAFLLRGALDRGALVGALRRIVERHESLRTRFGVQDGVPVQEVQATAALQLREEDVRGSADAAAAARALGDAHAARAFELSEDLPLRVLVVRTGEDEHVLEVVMHHIASDGWSVGVFLRELSALYAAYASGRADPLPAPTVQYADWAAWQRSTLASGQLARQSEFWRSNLCGAPSLLSLPWDRPRPAQQDPAGASIDVEVGAELTRGLRALSRRHGVTMYMTLLASWGAVLSRLSGQEEVVIGSPVAGRGRAEIESLIGFFVNTLALRIDLQGEPTVSEVLARTRAQVLAAQEHQDLPFDQVVEVVAPPRSLSHTPLYQVMLDWHGTRDAPVTLPGLQVTTLPTELDTAQCDLTLALQEREEGLVGSLNYATALFERETVERYRGYWLRVLEGMVADDRQPIGAIPVLSPAEWQRVVVEWNDTGRALPLERCVHELFEAQVARAPEAIAVDDGTERLSYGELNRRANRLARHLREVGVTADARVGVCAERGTPVLVALLATLKAGGAYVPLDPAYPGERLAHIIEDSAPVAVLTAGGAGRDVARRHVAGTVPMFDVELDAGQWASRRDDDLDARALGVGAEHLAYVIYTSGSSGQPKGVMIEHRNLVNYTLAAIEWFGLGPADTVLQQNSLNFDLSLEEIMPALLAGARLLPRSRPFGAGDEGERASVVHLTAAHWHSLVGEWSRPEAGAPPLDGVRMMNVTGDALSPHALARWEALGAETRLINTYGPTEVTVSCSAAYVRHEAGAARVSIGKPFANTRMYVLDRRGEPVPVGVVGELFIAGAQVGRGYLHQPQRSAERFVEDRFHPGQRMYRSGDLARWRPDGELEFIGRDDGQVKVRGFRVELGEVESALAQLPGLDEVAVLVREDVPGDKRLVAYYTGAAALDDDALRRHAAEKLPAYMLPAAYVRLAALPLTPNGKLDRKALPAPEAAAFGHQAYEAPQGAIEQTLAEIWAELLGVEQVGRNDNFFALGGHSLIAIRLIERMRRARMHADVTAIFLTASLSELAAQVRASADEPNVPARLIACHPGGVRDPDAAFGLDVEEIRL</sequence>
<feature type="domain" description="Carrier" evidence="5">
    <location>
        <begin position="2057"/>
        <end position="2132"/>
    </location>
</feature>
<dbReference type="NCBIfam" id="NF003417">
    <property type="entry name" value="PRK04813.1"/>
    <property type="match status" value="3"/>
</dbReference>
<dbReference type="InterPro" id="IPR006162">
    <property type="entry name" value="Ppantetheine_attach_site"/>
</dbReference>
<accession>A0A4V0NGG9</accession>
<dbReference type="CDD" id="cd19531">
    <property type="entry name" value="LCL_NRPS-like"/>
    <property type="match status" value="1"/>
</dbReference>
<dbReference type="SUPFAM" id="SSF56801">
    <property type="entry name" value="Acetyl-CoA synthetase-like"/>
    <property type="match status" value="3"/>
</dbReference>
<dbReference type="InterPro" id="IPR023213">
    <property type="entry name" value="CAT-like_dom_sf"/>
</dbReference>
<evidence type="ECO:0000256" key="4">
    <source>
        <dbReference type="ARBA" id="ARBA00022553"/>
    </source>
</evidence>
<dbReference type="InterPro" id="IPR001242">
    <property type="entry name" value="Condensation_dom"/>
</dbReference>
<dbReference type="InterPro" id="IPR020806">
    <property type="entry name" value="PKS_PP-bd"/>
</dbReference>
<feature type="domain" description="Carrier" evidence="5">
    <location>
        <begin position="3115"/>
        <end position="3192"/>
    </location>
</feature>
<gene>
    <name evidence="6" type="ORF">SOCE836_052850</name>
</gene>
<dbReference type="CDD" id="cd05930">
    <property type="entry name" value="A_NRPS"/>
    <property type="match status" value="2"/>
</dbReference>
<comment type="cofactor">
    <cofactor evidence="1">
        <name>pantetheine 4'-phosphate</name>
        <dbReference type="ChEBI" id="CHEBI:47942"/>
    </cofactor>
</comment>
<protein>
    <recommendedName>
        <fullName evidence="5">Carrier domain-containing protein</fullName>
    </recommendedName>
</protein>
<dbReference type="InterPro" id="IPR009081">
    <property type="entry name" value="PP-bd_ACP"/>
</dbReference>
<dbReference type="FunFam" id="3.30.300.30:FF:000010">
    <property type="entry name" value="Enterobactin synthetase component F"/>
    <property type="match status" value="3"/>
</dbReference>
<dbReference type="GO" id="GO:0003824">
    <property type="term" value="F:catalytic activity"/>
    <property type="evidence" value="ECO:0007669"/>
    <property type="project" value="InterPro"/>
</dbReference>
<evidence type="ECO:0000256" key="1">
    <source>
        <dbReference type="ARBA" id="ARBA00001957"/>
    </source>
</evidence>
<dbReference type="FunFam" id="2.30.38.10:FF:000001">
    <property type="entry name" value="Non-ribosomal peptide synthetase PvdI"/>
    <property type="match status" value="3"/>
</dbReference>
<dbReference type="Pfam" id="PF00668">
    <property type="entry name" value="Condensation"/>
    <property type="match status" value="3"/>
</dbReference>
<dbReference type="PROSITE" id="PS50075">
    <property type="entry name" value="CARRIER"/>
    <property type="match status" value="3"/>
</dbReference>
<dbReference type="SUPFAM" id="SSF52777">
    <property type="entry name" value="CoA-dependent acyltransferases"/>
    <property type="match status" value="6"/>
</dbReference>
<dbReference type="GO" id="GO:0043041">
    <property type="term" value="P:amino acid activation for nonribosomal peptide biosynthetic process"/>
    <property type="evidence" value="ECO:0007669"/>
    <property type="project" value="TreeGrafter"/>
</dbReference>
<comment type="similarity">
    <text evidence="2">Belongs to the ATP-dependent AMP-binding enzyme family.</text>
</comment>